<keyword evidence="2" id="KW-0812">Transmembrane</keyword>
<feature type="transmembrane region" description="Helical" evidence="2">
    <location>
        <begin position="60"/>
        <end position="83"/>
    </location>
</feature>
<keyword evidence="2" id="KW-1133">Transmembrane helix</keyword>
<dbReference type="InParanoid" id="A0A165CHW0"/>
<keyword evidence="5" id="KW-1185">Reference proteome</keyword>
<evidence type="ECO:0000313" key="4">
    <source>
        <dbReference type="EMBL" id="KZT02846.1"/>
    </source>
</evidence>
<dbReference type="AlphaFoldDB" id="A0A165CHW0"/>
<protein>
    <submittedName>
        <fullName evidence="4">Uncharacterized protein</fullName>
    </submittedName>
</protein>
<keyword evidence="3" id="KW-0732">Signal</keyword>
<feature type="transmembrane region" description="Helical" evidence="2">
    <location>
        <begin position="104"/>
        <end position="124"/>
    </location>
</feature>
<evidence type="ECO:0000256" key="3">
    <source>
        <dbReference type="SAM" id="SignalP"/>
    </source>
</evidence>
<dbReference type="Proteomes" id="UP000076871">
    <property type="component" value="Unassembled WGS sequence"/>
</dbReference>
<feature type="chain" id="PRO_5007856052" evidence="3">
    <location>
        <begin position="23"/>
        <end position="240"/>
    </location>
</feature>
<proteinExistence type="predicted"/>
<sequence length="240" mass="25160">MSALHTTRLLSLVLSFAFGIVALSTSIDALAKSNRQKATLRREAAKLSSSITVDIDTHDVFASGVVVTVVSGLIALVSFLALAHAALARARPSKAAAAARTVPLFSAHLLAFLALWLFATIVPFTDFVANREAKITAYLGSTPLSASTIQSEENALGLTPVYHKLGYLVTGAILPWFTFLFASTSAGLSYLAARRARYAYADGREDTAGAGVTTGGAAEPMSEKQDVKDQVVGGQGDARV</sequence>
<dbReference type="GeneID" id="63826746"/>
<accession>A0A165CHW0</accession>
<reference evidence="4 5" key="1">
    <citation type="journal article" date="2016" name="Mol. Biol. Evol.">
        <title>Comparative Genomics of Early-Diverging Mushroom-Forming Fungi Provides Insights into the Origins of Lignocellulose Decay Capabilities.</title>
        <authorList>
            <person name="Nagy L.G."/>
            <person name="Riley R."/>
            <person name="Tritt A."/>
            <person name="Adam C."/>
            <person name="Daum C."/>
            <person name="Floudas D."/>
            <person name="Sun H."/>
            <person name="Yadav J.S."/>
            <person name="Pangilinan J."/>
            <person name="Larsson K.H."/>
            <person name="Matsuura K."/>
            <person name="Barry K."/>
            <person name="Labutti K."/>
            <person name="Kuo R."/>
            <person name="Ohm R.A."/>
            <person name="Bhattacharya S.S."/>
            <person name="Shirouzu T."/>
            <person name="Yoshinaga Y."/>
            <person name="Martin F.M."/>
            <person name="Grigoriev I.V."/>
            <person name="Hibbett D.S."/>
        </authorList>
    </citation>
    <scope>NUCLEOTIDE SEQUENCE [LARGE SCALE GENOMIC DNA]</scope>
    <source>
        <strain evidence="4 5">93-53</strain>
    </source>
</reference>
<feature type="region of interest" description="Disordered" evidence="1">
    <location>
        <begin position="211"/>
        <end position="240"/>
    </location>
</feature>
<gene>
    <name evidence="4" type="ORF">LAESUDRAFT_729817</name>
</gene>
<name>A0A165CHW0_9APHY</name>
<evidence type="ECO:0000256" key="1">
    <source>
        <dbReference type="SAM" id="MobiDB-lite"/>
    </source>
</evidence>
<dbReference type="OrthoDB" id="2560085at2759"/>
<organism evidence="4 5">
    <name type="scientific">Laetiporus sulphureus 93-53</name>
    <dbReference type="NCBI Taxonomy" id="1314785"/>
    <lineage>
        <taxon>Eukaryota</taxon>
        <taxon>Fungi</taxon>
        <taxon>Dikarya</taxon>
        <taxon>Basidiomycota</taxon>
        <taxon>Agaricomycotina</taxon>
        <taxon>Agaricomycetes</taxon>
        <taxon>Polyporales</taxon>
        <taxon>Laetiporus</taxon>
    </lineage>
</organism>
<evidence type="ECO:0000256" key="2">
    <source>
        <dbReference type="SAM" id="Phobius"/>
    </source>
</evidence>
<keyword evidence="2" id="KW-0472">Membrane</keyword>
<dbReference type="STRING" id="1314785.A0A165CHW0"/>
<evidence type="ECO:0000313" key="5">
    <source>
        <dbReference type="Proteomes" id="UP000076871"/>
    </source>
</evidence>
<feature type="signal peptide" evidence="3">
    <location>
        <begin position="1"/>
        <end position="22"/>
    </location>
</feature>
<feature type="transmembrane region" description="Helical" evidence="2">
    <location>
        <begin position="165"/>
        <end position="191"/>
    </location>
</feature>
<dbReference type="EMBL" id="KV427649">
    <property type="protein sequence ID" value="KZT02846.1"/>
    <property type="molecule type" value="Genomic_DNA"/>
</dbReference>
<dbReference type="RefSeq" id="XP_040760586.1">
    <property type="nucleotide sequence ID" value="XM_040909717.1"/>
</dbReference>